<reference evidence="2 3" key="1">
    <citation type="submission" date="2016-11" db="EMBL/GenBank/DDBJ databases">
        <title>Genome sequencing of Zhihengliuella aestuarii B18 antagonistic to Plasmodiophora brassicae.</title>
        <authorList>
            <person name="Luo Y."/>
        </authorList>
    </citation>
    <scope>NUCLEOTIDE SEQUENCE [LARGE SCALE GENOMIC DNA]</scope>
    <source>
        <strain evidence="2 3">B18</strain>
    </source>
</reference>
<dbReference type="AlphaFoldDB" id="A0A1L2ZNA5"/>
<feature type="compositionally biased region" description="Low complexity" evidence="1">
    <location>
        <begin position="116"/>
        <end position="128"/>
    </location>
</feature>
<name>A0A1L2ZNA5_9MICC</name>
<evidence type="ECO:0008006" key="4">
    <source>
        <dbReference type="Google" id="ProtNLM"/>
    </source>
</evidence>
<dbReference type="Proteomes" id="UP000183530">
    <property type="component" value="Chromosome"/>
</dbReference>
<evidence type="ECO:0000313" key="2">
    <source>
        <dbReference type="EMBL" id="APF40619.1"/>
    </source>
</evidence>
<dbReference type="STRING" id="556325.BHE16_05835"/>
<feature type="compositionally biased region" description="Acidic residues" evidence="1">
    <location>
        <begin position="129"/>
        <end position="150"/>
    </location>
</feature>
<gene>
    <name evidence="2" type="ORF">BHE16_05835</name>
</gene>
<dbReference type="Pfam" id="PF11228">
    <property type="entry name" value="DUF3027"/>
    <property type="match status" value="1"/>
</dbReference>
<keyword evidence="3" id="KW-1185">Reference proteome</keyword>
<dbReference type="EMBL" id="CP018135">
    <property type="protein sequence ID" value="APF40619.1"/>
    <property type="molecule type" value="Genomic_DNA"/>
</dbReference>
<dbReference type="InterPro" id="IPR021391">
    <property type="entry name" value="DUF3027"/>
</dbReference>
<evidence type="ECO:0000313" key="3">
    <source>
        <dbReference type="Proteomes" id="UP000183530"/>
    </source>
</evidence>
<feature type="region of interest" description="Disordered" evidence="1">
    <location>
        <begin position="99"/>
        <end position="150"/>
    </location>
</feature>
<protein>
    <recommendedName>
        <fullName evidence="4">DUF3027 domain-containing protein</fullName>
    </recommendedName>
</protein>
<evidence type="ECO:0000256" key="1">
    <source>
        <dbReference type="SAM" id="MobiDB-lite"/>
    </source>
</evidence>
<accession>A0A1L2ZNA5</accession>
<sequence>MIRKAKLDDFLAQAVDVARDRLLEVVDADQLGEHLSATADGERLVTHRFAGNVAGYVGWVWFVSIARVPRSKVITVCDLGLIPGEGTLLAPEWVPWSARVTPEDIEADEAEHDDAASAGEQPADTSAEQAEEAATDEEAAESEEAEASAH</sequence>
<dbReference type="OrthoDB" id="3210158at2"/>
<dbReference type="RefSeq" id="WP_071894100.1">
    <property type="nucleotide sequence ID" value="NZ_CP018135.1"/>
</dbReference>
<organism evidence="2 3">
    <name type="scientific">Neomicrococcus aestuarii</name>
    <dbReference type="NCBI Taxonomy" id="556325"/>
    <lineage>
        <taxon>Bacteria</taxon>
        <taxon>Bacillati</taxon>
        <taxon>Actinomycetota</taxon>
        <taxon>Actinomycetes</taxon>
        <taxon>Micrococcales</taxon>
        <taxon>Micrococcaceae</taxon>
        <taxon>Neomicrococcus</taxon>
    </lineage>
</organism>
<dbReference type="KEGG" id="nae:BHE16_05835"/>
<proteinExistence type="predicted"/>
<feature type="compositionally biased region" description="Acidic residues" evidence="1">
    <location>
        <begin position="103"/>
        <end position="112"/>
    </location>
</feature>